<protein>
    <recommendedName>
        <fullName evidence="1">F-box domain-containing protein</fullName>
    </recommendedName>
</protein>
<keyword evidence="3" id="KW-1185">Reference proteome</keyword>
<evidence type="ECO:0000259" key="1">
    <source>
        <dbReference type="PROSITE" id="PS50181"/>
    </source>
</evidence>
<dbReference type="Pfam" id="PF12937">
    <property type="entry name" value="F-box-like"/>
    <property type="match status" value="1"/>
</dbReference>
<dbReference type="CDD" id="cd09917">
    <property type="entry name" value="F-box_SF"/>
    <property type="match status" value="1"/>
</dbReference>
<dbReference type="Proteomes" id="UP001222325">
    <property type="component" value="Unassembled WGS sequence"/>
</dbReference>
<accession>A0AAD6XJU0</accession>
<reference evidence="2" key="1">
    <citation type="submission" date="2023-03" db="EMBL/GenBank/DDBJ databases">
        <title>Massive genome expansion in bonnet fungi (Mycena s.s.) driven by repeated elements and novel gene families across ecological guilds.</title>
        <authorList>
            <consortium name="Lawrence Berkeley National Laboratory"/>
            <person name="Harder C.B."/>
            <person name="Miyauchi S."/>
            <person name="Viragh M."/>
            <person name="Kuo A."/>
            <person name="Thoen E."/>
            <person name="Andreopoulos B."/>
            <person name="Lu D."/>
            <person name="Skrede I."/>
            <person name="Drula E."/>
            <person name="Henrissat B."/>
            <person name="Morin E."/>
            <person name="Kohler A."/>
            <person name="Barry K."/>
            <person name="LaButti K."/>
            <person name="Morin E."/>
            <person name="Salamov A."/>
            <person name="Lipzen A."/>
            <person name="Mereny Z."/>
            <person name="Hegedus B."/>
            <person name="Baldrian P."/>
            <person name="Stursova M."/>
            <person name="Weitz H."/>
            <person name="Taylor A."/>
            <person name="Grigoriev I.V."/>
            <person name="Nagy L.G."/>
            <person name="Martin F."/>
            <person name="Kauserud H."/>
        </authorList>
    </citation>
    <scope>NUCLEOTIDE SEQUENCE</scope>
    <source>
        <strain evidence="2">CBHHK173m</strain>
    </source>
</reference>
<comment type="caution">
    <text evidence="2">The sequence shown here is derived from an EMBL/GenBank/DDBJ whole genome shotgun (WGS) entry which is preliminary data.</text>
</comment>
<organism evidence="2 3">
    <name type="scientific">Mycena belliarum</name>
    <dbReference type="NCBI Taxonomy" id="1033014"/>
    <lineage>
        <taxon>Eukaryota</taxon>
        <taxon>Fungi</taxon>
        <taxon>Dikarya</taxon>
        <taxon>Basidiomycota</taxon>
        <taxon>Agaricomycotina</taxon>
        <taxon>Agaricomycetes</taxon>
        <taxon>Agaricomycetidae</taxon>
        <taxon>Agaricales</taxon>
        <taxon>Marasmiineae</taxon>
        <taxon>Mycenaceae</taxon>
        <taxon>Mycena</taxon>
    </lineage>
</organism>
<dbReference type="InterPro" id="IPR036047">
    <property type="entry name" value="F-box-like_dom_sf"/>
</dbReference>
<dbReference type="AlphaFoldDB" id="A0AAD6XJU0"/>
<proteinExistence type="predicted"/>
<evidence type="ECO:0000313" key="2">
    <source>
        <dbReference type="EMBL" id="KAJ7076197.1"/>
    </source>
</evidence>
<dbReference type="EMBL" id="JARJCN010000084">
    <property type="protein sequence ID" value="KAJ7076197.1"/>
    <property type="molecule type" value="Genomic_DNA"/>
</dbReference>
<dbReference type="InterPro" id="IPR001810">
    <property type="entry name" value="F-box_dom"/>
</dbReference>
<sequence length="231" mass="25293">MSATRPSSLPSSTTSSMALRDFPVELLTKVFLNLSYESLLSVSAVCAQWNELVAQDPALSVQTFKRLSTVYVPPGCYRHDSGEKRRRDESVEGSEPLHPALNKTAYVMGHDLPGVCFNTGNALVDLALANDFVSIPVVTMVRIEVPQRLASPNGFKIKIINAKGVRMIDLFKGLVTESNREVLTKNWGLMTRAELLGDQLYYEGMSTVRRTGLGLSAQLYLGSGGLLEHTS</sequence>
<dbReference type="PROSITE" id="PS50181">
    <property type="entry name" value="FBOX"/>
    <property type="match status" value="1"/>
</dbReference>
<gene>
    <name evidence="2" type="ORF">B0H15DRAFT_955876</name>
</gene>
<evidence type="ECO:0000313" key="3">
    <source>
        <dbReference type="Proteomes" id="UP001222325"/>
    </source>
</evidence>
<feature type="domain" description="F-box" evidence="1">
    <location>
        <begin position="16"/>
        <end position="67"/>
    </location>
</feature>
<name>A0AAD6XJU0_9AGAR</name>
<dbReference type="SUPFAM" id="SSF81383">
    <property type="entry name" value="F-box domain"/>
    <property type="match status" value="1"/>
</dbReference>
<dbReference type="Gene3D" id="1.20.1280.50">
    <property type="match status" value="1"/>
</dbReference>